<dbReference type="PANTHER" id="PTHR47050">
    <property type="entry name" value="TETRATRICOPEPTIDE REPEAT PROTEIN 24"/>
    <property type="match status" value="1"/>
</dbReference>
<accession>A0A0X3NN81</accession>
<gene>
    <name evidence="2" type="primary">TTC24</name>
    <name evidence="2" type="ORF">TR140293</name>
</gene>
<dbReference type="InterPro" id="IPR011990">
    <property type="entry name" value="TPR-like_helical_dom_sf"/>
</dbReference>
<dbReference type="InterPro" id="IPR024812">
    <property type="entry name" value="TPR_24"/>
</dbReference>
<sequence length="760" mass="83463">MDTLNDFSKVSGDGAYCIYNADPDIAAACFQSAGDFMYVQGEHRPSKELDDKEIKNLFNRSAALLSQFNPLPALDLLDKISAMVENRNGSRPYDFEIENLYIQYATAYEQMEQKVDAAAYLKKAIDIIEPKLSKNGFPDETYRIALTELLADLRKRYAINQETADVKPLIPAVSWLKAAKAYKACDSACDAAYAGLRAIRWFITARDTKSATSTLSWALSLTKSLKFSPQQGVLFNELGIAFMAFELTTNAIKCFVKAHARLESQGTLLTASVLQNLGSAYAIAEEFSAAITTLKAAVNAYGRVGNRAGQAQAGCNMAYALVRSGALRKARWHYALAREAARDAQWPAVQLQAEEALAAMDFLENRPFNGLNHLKAALALCPSVAASQVLEQAGLDLLQSQFSSVSRAKRGKSSIVRSQSRMSTNGTKKTTSRPSLTITERPVPRFPDRKPAESECSTQVPDCGEKETLIRRDKLPLVSHIRSQSFRRISLRKLNKDHNRLMTKLSEAYKVWPTLSQHNSEKSRFDGNGECTESERTLDDSRLAVTTGEDDTCLSQPCDNQMSHAANRNDNASNLRPVAFGRPMTGQKATADGKRGLSATITLSGSLTPPTPAYSQPASVPLSDEEDLRVMDEMDEASGRMALITKPPSSVVALSRLEEMPKSTQELIHLDNMLEKLTTKFVQEDTSRAEEEAQTGVLTSTISQKSTVTAKEVSQMAGDDEEVTEGASTKPPSTTASRRTSSGLSRSSRLISIHRRKKKD</sequence>
<dbReference type="AlphaFoldDB" id="A0A0X3NN81"/>
<organism evidence="2">
    <name type="scientific">Schistocephalus solidus</name>
    <name type="common">Tapeworm</name>
    <dbReference type="NCBI Taxonomy" id="70667"/>
    <lineage>
        <taxon>Eukaryota</taxon>
        <taxon>Metazoa</taxon>
        <taxon>Spiralia</taxon>
        <taxon>Lophotrochozoa</taxon>
        <taxon>Platyhelminthes</taxon>
        <taxon>Cestoda</taxon>
        <taxon>Eucestoda</taxon>
        <taxon>Diphyllobothriidea</taxon>
        <taxon>Diphyllobothriidae</taxon>
        <taxon>Schistocephalus</taxon>
    </lineage>
</organism>
<feature type="region of interest" description="Disordered" evidence="1">
    <location>
        <begin position="703"/>
        <end position="760"/>
    </location>
</feature>
<protein>
    <submittedName>
        <fullName evidence="2">Tetratricopeptide repeat protein 24</fullName>
    </submittedName>
</protein>
<name>A0A0X3NN81_SCHSO</name>
<evidence type="ECO:0000256" key="1">
    <source>
        <dbReference type="SAM" id="MobiDB-lite"/>
    </source>
</evidence>
<feature type="compositionally biased region" description="Low complexity" evidence="1">
    <location>
        <begin position="726"/>
        <end position="751"/>
    </location>
</feature>
<dbReference type="Gene3D" id="1.25.40.10">
    <property type="entry name" value="Tetratricopeptide repeat domain"/>
    <property type="match status" value="1"/>
</dbReference>
<dbReference type="EMBL" id="GEEE01021886">
    <property type="protein sequence ID" value="JAP41339.1"/>
    <property type="molecule type" value="Transcribed_RNA"/>
</dbReference>
<feature type="compositionally biased region" description="Polar residues" evidence="1">
    <location>
        <begin position="565"/>
        <end position="574"/>
    </location>
</feature>
<proteinExistence type="predicted"/>
<reference evidence="2" key="1">
    <citation type="submission" date="2016-01" db="EMBL/GenBank/DDBJ databases">
        <title>Reference transcriptome for the parasite Schistocephalus solidus: insights into the molecular evolution of parasitism.</title>
        <authorList>
            <person name="Hebert F.O."/>
            <person name="Grambauer S."/>
            <person name="Barber I."/>
            <person name="Landry C.R."/>
            <person name="Aubin-Horth N."/>
        </authorList>
    </citation>
    <scope>NUCLEOTIDE SEQUENCE</scope>
</reference>
<dbReference type="SMART" id="SM00028">
    <property type="entry name" value="TPR"/>
    <property type="match status" value="3"/>
</dbReference>
<dbReference type="SUPFAM" id="SSF48452">
    <property type="entry name" value="TPR-like"/>
    <property type="match status" value="1"/>
</dbReference>
<feature type="region of interest" description="Disordered" evidence="1">
    <location>
        <begin position="413"/>
        <end position="461"/>
    </location>
</feature>
<evidence type="ECO:0000313" key="2">
    <source>
        <dbReference type="EMBL" id="JAP41339.1"/>
    </source>
</evidence>
<dbReference type="PANTHER" id="PTHR47050:SF1">
    <property type="entry name" value="TETRATRICOPEPTIDE REPEAT PROTEIN 24-LIKE"/>
    <property type="match status" value="1"/>
</dbReference>
<feature type="compositionally biased region" description="Basic and acidic residues" evidence="1">
    <location>
        <begin position="442"/>
        <end position="453"/>
    </location>
</feature>
<feature type="compositionally biased region" description="Polar residues" evidence="1">
    <location>
        <begin position="415"/>
        <end position="438"/>
    </location>
</feature>
<feature type="region of interest" description="Disordered" evidence="1">
    <location>
        <begin position="565"/>
        <end position="594"/>
    </location>
</feature>
<dbReference type="InterPro" id="IPR019734">
    <property type="entry name" value="TPR_rpt"/>
</dbReference>